<dbReference type="CDD" id="cd07182">
    <property type="entry name" value="RNase_HII_bacteria_HII_like"/>
    <property type="match status" value="1"/>
</dbReference>
<comment type="cofactor">
    <cofactor evidence="2">
        <name>Mg(2+)</name>
        <dbReference type="ChEBI" id="CHEBI:18420"/>
    </cofactor>
</comment>
<gene>
    <name evidence="15" type="ORF">NS354_09265</name>
</gene>
<dbReference type="GO" id="GO:0004523">
    <property type="term" value="F:RNA-DNA hybrid ribonuclease activity"/>
    <property type="evidence" value="ECO:0007669"/>
    <property type="project" value="UniProtKB-UniRule"/>
</dbReference>
<evidence type="ECO:0000313" key="15">
    <source>
        <dbReference type="EMBL" id="KTR85461.1"/>
    </source>
</evidence>
<comment type="catalytic activity">
    <reaction evidence="1 12 13">
        <text>Endonucleolytic cleavage to 5'-phosphomonoester.</text>
        <dbReference type="EC" id="3.1.26.4"/>
    </reaction>
</comment>
<comment type="cofactor">
    <cofactor evidence="12">
        <name>Mn(2+)</name>
        <dbReference type="ChEBI" id="CHEBI:29035"/>
    </cofactor>
    <cofactor evidence="12">
        <name>Mg(2+)</name>
        <dbReference type="ChEBI" id="CHEBI:18420"/>
    </cofactor>
    <text evidence="12">Manganese or magnesium. Binds 1 divalent metal ion per monomer in the absence of substrate. May bind a second metal ion after substrate binding.</text>
</comment>
<feature type="binding site" evidence="12">
    <location>
        <position position="33"/>
    </location>
    <ligand>
        <name>a divalent metal cation</name>
        <dbReference type="ChEBI" id="CHEBI:60240"/>
    </ligand>
</feature>
<dbReference type="InterPro" id="IPR024567">
    <property type="entry name" value="RNase_HII/HIII_dom"/>
</dbReference>
<keyword evidence="11" id="KW-0464">Manganese</keyword>
<evidence type="ECO:0000256" key="4">
    <source>
        <dbReference type="ARBA" id="ARBA00004496"/>
    </source>
</evidence>
<evidence type="ECO:0000256" key="13">
    <source>
        <dbReference type="RuleBase" id="RU003515"/>
    </source>
</evidence>
<evidence type="ECO:0000256" key="11">
    <source>
        <dbReference type="ARBA" id="ARBA00023211"/>
    </source>
</evidence>
<dbReference type="InterPro" id="IPR022898">
    <property type="entry name" value="RNase_HII"/>
</dbReference>
<keyword evidence="10 12" id="KW-0378">Hydrolase</keyword>
<sequence length="227" mass="23517">MAVAAVAVAKDPTLVVEQEYFAAGAEIVIGVDEVGRGAIAGPVAVGVHAVVAGTVAFPEGLRDSKLLSEKRRDGIAPLVHAWGSGAVGFASAEEIDAHGITTMLGQAARRALLELRAAGVPVERSVILLDGAHDWLSSVLRGPLDVRTRVGADRACASVAAASVRAKVARDALMREADDAHPEYAWASNKGYGAKAHFAGIAAHGLTELHRHTWIKLSAVGSGSLER</sequence>
<dbReference type="GO" id="GO:0003723">
    <property type="term" value="F:RNA binding"/>
    <property type="evidence" value="ECO:0007669"/>
    <property type="project" value="UniProtKB-UniRule"/>
</dbReference>
<dbReference type="InterPro" id="IPR012337">
    <property type="entry name" value="RNaseH-like_sf"/>
</dbReference>
<evidence type="ECO:0000259" key="14">
    <source>
        <dbReference type="PROSITE" id="PS51975"/>
    </source>
</evidence>
<proteinExistence type="inferred from homology"/>
<dbReference type="GO" id="GO:0032299">
    <property type="term" value="C:ribonuclease H2 complex"/>
    <property type="evidence" value="ECO:0007669"/>
    <property type="project" value="TreeGrafter"/>
</dbReference>
<organism evidence="15 16">
    <name type="scientific">Leucobacter chromiiresistens</name>
    <dbReference type="NCBI Taxonomy" id="1079994"/>
    <lineage>
        <taxon>Bacteria</taxon>
        <taxon>Bacillati</taxon>
        <taxon>Actinomycetota</taxon>
        <taxon>Actinomycetes</taxon>
        <taxon>Micrococcales</taxon>
        <taxon>Microbacteriaceae</taxon>
        <taxon>Leucobacter</taxon>
    </lineage>
</organism>
<evidence type="ECO:0000256" key="10">
    <source>
        <dbReference type="ARBA" id="ARBA00022801"/>
    </source>
</evidence>
<evidence type="ECO:0000256" key="6">
    <source>
        <dbReference type="ARBA" id="ARBA00022490"/>
    </source>
</evidence>
<feature type="binding site" evidence="12">
    <location>
        <position position="130"/>
    </location>
    <ligand>
        <name>a divalent metal cation</name>
        <dbReference type="ChEBI" id="CHEBI:60240"/>
    </ligand>
</feature>
<evidence type="ECO:0000256" key="2">
    <source>
        <dbReference type="ARBA" id="ARBA00001946"/>
    </source>
</evidence>
<dbReference type="Gene3D" id="3.30.420.10">
    <property type="entry name" value="Ribonuclease H-like superfamily/Ribonuclease H"/>
    <property type="match status" value="1"/>
</dbReference>
<accession>A0A147EM30</accession>
<dbReference type="PANTHER" id="PTHR10954">
    <property type="entry name" value="RIBONUCLEASE H2 SUBUNIT A"/>
    <property type="match status" value="1"/>
</dbReference>
<comment type="caution">
    <text evidence="15">The sequence shown here is derived from an EMBL/GenBank/DDBJ whole genome shotgun (WGS) entry which is preliminary data.</text>
</comment>
<evidence type="ECO:0000313" key="16">
    <source>
        <dbReference type="Proteomes" id="UP000070810"/>
    </source>
</evidence>
<dbReference type="InterPro" id="IPR001352">
    <property type="entry name" value="RNase_HII/HIII"/>
</dbReference>
<evidence type="ECO:0000256" key="9">
    <source>
        <dbReference type="ARBA" id="ARBA00022759"/>
    </source>
</evidence>
<keyword evidence="8 12" id="KW-0479">Metal-binding</keyword>
<evidence type="ECO:0000256" key="5">
    <source>
        <dbReference type="ARBA" id="ARBA00007383"/>
    </source>
</evidence>
<evidence type="ECO:0000256" key="3">
    <source>
        <dbReference type="ARBA" id="ARBA00004065"/>
    </source>
</evidence>
<dbReference type="Pfam" id="PF01351">
    <property type="entry name" value="RNase_HII"/>
    <property type="match status" value="1"/>
</dbReference>
<dbReference type="SUPFAM" id="SSF53098">
    <property type="entry name" value="Ribonuclease H-like"/>
    <property type="match status" value="1"/>
</dbReference>
<feature type="domain" description="RNase H type-2" evidence="14">
    <location>
        <begin position="26"/>
        <end position="226"/>
    </location>
</feature>
<dbReference type="PATRIC" id="fig|1079994.3.peg.2061"/>
<comment type="function">
    <text evidence="3 13">Endonuclease that specifically degrades the RNA of RNA-DNA hybrids.</text>
</comment>
<evidence type="ECO:0000256" key="1">
    <source>
        <dbReference type="ARBA" id="ARBA00000077"/>
    </source>
</evidence>
<dbReference type="Proteomes" id="UP000070810">
    <property type="component" value="Unassembled WGS sequence"/>
</dbReference>
<dbReference type="EC" id="3.1.26.4" evidence="13"/>
<evidence type="ECO:0000256" key="12">
    <source>
        <dbReference type="PROSITE-ProRule" id="PRU01319"/>
    </source>
</evidence>
<dbReference type="AlphaFoldDB" id="A0A147EM30"/>
<dbReference type="GO" id="GO:0005737">
    <property type="term" value="C:cytoplasm"/>
    <property type="evidence" value="ECO:0007669"/>
    <property type="project" value="UniProtKB-SubCell"/>
</dbReference>
<dbReference type="EMBL" id="LDRK01000058">
    <property type="protein sequence ID" value="KTR85461.1"/>
    <property type="molecule type" value="Genomic_DNA"/>
</dbReference>
<keyword evidence="6" id="KW-0963">Cytoplasm</keyword>
<keyword evidence="16" id="KW-1185">Reference proteome</keyword>
<name>A0A147EM30_9MICO</name>
<keyword evidence="7 12" id="KW-0540">Nuclease</keyword>
<dbReference type="NCBIfam" id="NF000595">
    <property type="entry name" value="PRK00015.1-3"/>
    <property type="match status" value="1"/>
</dbReference>
<dbReference type="GO" id="GO:0043137">
    <property type="term" value="P:DNA replication, removal of RNA primer"/>
    <property type="evidence" value="ECO:0007669"/>
    <property type="project" value="TreeGrafter"/>
</dbReference>
<feature type="binding site" evidence="12">
    <location>
        <position position="32"/>
    </location>
    <ligand>
        <name>a divalent metal cation</name>
        <dbReference type="ChEBI" id="CHEBI:60240"/>
    </ligand>
</feature>
<dbReference type="GO" id="GO:0006298">
    <property type="term" value="P:mismatch repair"/>
    <property type="evidence" value="ECO:0007669"/>
    <property type="project" value="TreeGrafter"/>
</dbReference>
<dbReference type="PROSITE" id="PS51975">
    <property type="entry name" value="RNASE_H_2"/>
    <property type="match status" value="1"/>
</dbReference>
<dbReference type="GO" id="GO:0046872">
    <property type="term" value="F:metal ion binding"/>
    <property type="evidence" value="ECO:0007669"/>
    <property type="project" value="UniProtKB-KW"/>
</dbReference>
<evidence type="ECO:0000256" key="8">
    <source>
        <dbReference type="ARBA" id="ARBA00022723"/>
    </source>
</evidence>
<keyword evidence="9 12" id="KW-0255">Endonuclease</keyword>
<dbReference type="RefSeq" id="WP_058594229.1">
    <property type="nucleotide sequence ID" value="NZ_LDRK01000058.1"/>
</dbReference>
<protein>
    <recommendedName>
        <fullName evidence="13">Ribonuclease</fullName>
        <ecNumber evidence="13">3.1.26.4</ecNumber>
    </recommendedName>
</protein>
<comment type="subcellular location">
    <subcellularLocation>
        <location evidence="4">Cytoplasm</location>
    </subcellularLocation>
</comment>
<dbReference type="InterPro" id="IPR036397">
    <property type="entry name" value="RNaseH_sf"/>
</dbReference>
<evidence type="ECO:0000256" key="7">
    <source>
        <dbReference type="ARBA" id="ARBA00022722"/>
    </source>
</evidence>
<comment type="similarity">
    <text evidence="5 13">Belongs to the RNase HII family.</text>
</comment>
<reference evidence="15 16" key="1">
    <citation type="journal article" date="2016" name="Front. Microbiol.">
        <title>Genomic Resource of Rice Seed Associated Bacteria.</title>
        <authorList>
            <person name="Midha S."/>
            <person name="Bansal K."/>
            <person name="Sharma S."/>
            <person name="Kumar N."/>
            <person name="Patil P.P."/>
            <person name="Chaudhry V."/>
            <person name="Patil P.B."/>
        </authorList>
    </citation>
    <scope>NUCLEOTIDE SEQUENCE [LARGE SCALE GENOMIC DNA]</scope>
    <source>
        <strain evidence="15 16">NS354</strain>
    </source>
</reference>
<dbReference type="PANTHER" id="PTHR10954:SF18">
    <property type="entry name" value="RIBONUCLEASE HII"/>
    <property type="match status" value="1"/>
</dbReference>
<dbReference type="OrthoDB" id="9803420at2"/>